<dbReference type="Pfam" id="PF00754">
    <property type="entry name" value="F5_F8_type_C"/>
    <property type="match status" value="1"/>
</dbReference>
<dbReference type="RefSeq" id="WP_165108134.1">
    <property type="nucleotide sequence ID" value="NZ_JAAKYA010000072.1"/>
</dbReference>
<accession>A0A6M1RQC1</accession>
<dbReference type="GO" id="GO:0005975">
    <property type="term" value="P:carbohydrate metabolic process"/>
    <property type="evidence" value="ECO:0007669"/>
    <property type="project" value="InterPro"/>
</dbReference>
<name>A0A6M1RQC1_9BACT</name>
<evidence type="ECO:0000313" key="4">
    <source>
        <dbReference type="Proteomes" id="UP000477311"/>
    </source>
</evidence>
<comment type="similarity">
    <text evidence="1">Belongs to the glycosyl hydrolase 2 family.</text>
</comment>
<comment type="caution">
    <text evidence="3">The sequence shown here is derived from an EMBL/GenBank/DDBJ whole genome shotgun (WGS) entry which is preliminary data.</text>
</comment>
<dbReference type="InterPro" id="IPR000421">
    <property type="entry name" value="FA58C"/>
</dbReference>
<keyword evidence="3" id="KW-0378">Hydrolase</keyword>
<dbReference type="Gene3D" id="2.60.120.260">
    <property type="entry name" value="Galactose-binding domain-like"/>
    <property type="match status" value="2"/>
</dbReference>
<dbReference type="PROSITE" id="PS50022">
    <property type="entry name" value="FA58C_3"/>
    <property type="match status" value="1"/>
</dbReference>
<dbReference type="InterPro" id="IPR017853">
    <property type="entry name" value="GH"/>
</dbReference>
<dbReference type="Pfam" id="PF02837">
    <property type="entry name" value="Glyco_hydro_2_N"/>
    <property type="match status" value="1"/>
</dbReference>
<protein>
    <submittedName>
        <fullName evidence="3">Glycoside hydrolase</fullName>
    </submittedName>
</protein>
<sequence>MTSHILPSQVTSALLGLGLLPLTVGANVGTLDLTGRWRFALDRNDVGVAEQWYRRSLPDSVRLPGTLPGQGIGDPISADTPWTGGIVDRSWFEAPEYEPYRRPGQVKVPFWLQPERYYAGPAWYQRDIEIPRRWQGRWIRLELERPHWETCVWLDNRPLGTNRSLATPHTYDLGFLEPGRYTLTIRVDNRRIVDIGENSHAISDHTQGNWNGVVGYIRLMALPPVWIEDLQVYPRVSNRSARVQVALTNPAGGRFEGQLQLSAAADPPGRAGSLTCNISFEGTGWTGDLNLALAPDTPLWDEFHPALVRLETSLQGRTETAPVRHTHTTRFGLREPGTEGTRLLLNGRPLFIRGTLECAIFPRTGHPPTDPAEWRRILRIARDHGLNLLRFHSWCPPEAAFIAADELGFYLQVETCWPNQSTTLGDGKPVDTWVWEETERILKAYGNHPSFLFMAHGNEPGGRNAAAYLRRYVAHFKETDPRRLWTSGSGWPQIPENQFHVTPDPRIQAWGAGLHSRINARPPETVTDYRDYIRQRPVPVISHEIGQWCAYPNLDERRKYTGYLKAKNFDIFEDRLRAHGLERFARDFLHASGRLQVLCYKEDIESALRTPGMGGFHLLDLHDFPGQGTALVGVLDPFWESKGYVSAAEYRRFCGPTVPLARLPRRVFTTTETLEASCEVAHFGPTPLTQARVTFKLLDPNGKTVLREDRSLSRIPIGNGTSLGEIHWNLHDLHAPARYRLVITLTGRETPEHRPARTVSAENDWDVWVYPARLPSPPDNVWVTNRFDNSILARLAAGGRVLLTLPARRIRNYEDAPVKLGFSSIFWNTAWTRRQAPTTLGILCNPGHPALADFPTETHSNWQWWYLIHRAGALRLDLLPPGTDPIVRVIDDWFTARPLALIVEGRVGPGRILICGFDLTRDADDPVSRQMLVSLTRYLASNRCQPRTEFTPDQIQQLLQPDPAGVPSPDRITASSEQPGYEAALAADGDPDTLWHTRWGDHAPTFPHDLVFEWSEPQRLAGLIVWPRQDGNRNGWIRNWELHVQTTTNTDWSGPVAAGTWPANAEPKTIRLPGAMEVRALRLRALDGHAAGPWASVAEVTFLAP</sequence>
<dbReference type="AlphaFoldDB" id="A0A6M1RQC1"/>
<dbReference type="Proteomes" id="UP000477311">
    <property type="component" value="Unassembled WGS sequence"/>
</dbReference>
<organism evidence="3 4">
    <name type="scientific">Limisphaera ngatamarikiensis</name>
    <dbReference type="NCBI Taxonomy" id="1324935"/>
    <lineage>
        <taxon>Bacteria</taxon>
        <taxon>Pseudomonadati</taxon>
        <taxon>Verrucomicrobiota</taxon>
        <taxon>Verrucomicrobiia</taxon>
        <taxon>Limisphaerales</taxon>
        <taxon>Limisphaeraceae</taxon>
        <taxon>Limisphaera</taxon>
    </lineage>
</organism>
<dbReference type="PANTHER" id="PTHR42732">
    <property type="entry name" value="BETA-GALACTOSIDASE"/>
    <property type="match status" value="1"/>
</dbReference>
<evidence type="ECO:0000256" key="1">
    <source>
        <dbReference type="ARBA" id="ARBA00007401"/>
    </source>
</evidence>
<dbReference type="SUPFAM" id="SSF51445">
    <property type="entry name" value="(Trans)glycosidases"/>
    <property type="match status" value="1"/>
</dbReference>
<gene>
    <name evidence="3" type="ORF">G4L39_10780</name>
</gene>
<dbReference type="GO" id="GO:0004553">
    <property type="term" value="F:hydrolase activity, hydrolyzing O-glycosyl compounds"/>
    <property type="evidence" value="ECO:0007669"/>
    <property type="project" value="InterPro"/>
</dbReference>
<dbReference type="SUPFAM" id="SSF49785">
    <property type="entry name" value="Galactose-binding domain-like"/>
    <property type="match status" value="2"/>
</dbReference>
<dbReference type="PANTHER" id="PTHR42732:SF1">
    <property type="entry name" value="BETA-MANNOSIDASE"/>
    <property type="match status" value="1"/>
</dbReference>
<evidence type="ECO:0000313" key="3">
    <source>
        <dbReference type="EMBL" id="NGO39873.1"/>
    </source>
</evidence>
<evidence type="ECO:0000259" key="2">
    <source>
        <dbReference type="PROSITE" id="PS50022"/>
    </source>
</evidence>
<dbReference type="InterPro" id="IPR008979">
    <property type="entry name" value="Galactose-bd-like_sf"/>
</dbReference>
<dbReference type="InterPro" id="IPR006104">
    <property type="entry name" value="Glyco_hydro_2_N"/>
</dbReference>
<keyword evidence="4" id="KW-1185">Reference proteome</keyword>
<dbReference type="InterPro" id="IPR051913">
    <property type="entry name" value="GH2_Domain-Containing"/>
</dbReference>
<reference evidence="3 4" key="1">
    <citation type="submission" date="2020-02" db="EMBL/GenBank/DDBJ databases">
        <title>Draft genome sequence of Limisphaera ngatamarikiensis NGM72.4T, a thermophilic Verrucomicrobia grouped in subdivision 3.</title>
        <authorList>
            <person name="Carere C.R."/>
            <person name="Steen J."/>
            <person name="Hugenholtz P."/>
            <person name="Stott M.B."/>
        </authorList>
    </citation>
    <scope>NUCLEOTIDE SEQUENCE [LARGE SCALE GENOMIC DNA]</scope>
    <source>
        <strain evidence="3 4">NGM72.4</strain>
    </source>
</reference>
<proteinExistence type="inferred from homology"/>
<feature type="domain" description="F5/8 type C" evidence="2">
    <location>
        <begin position="958"/>
        <end position="1105"/>
    </location>
</feature>
<dbReference type="Gene3D" id="3.20.20.80">
    <property type="entry name" value="Glycosidases"/>
    <property type="match status" value="1"/>
</dbReference>
<dbReference type="EMBL" id="JAAKYA010000072">
    <property type="protein sequence ID" value="NGO39873.1"/>
    <property type="molecule type" value="Genomic_DNA"/>
</dbReference>